<dbReference type="Proteomes" id="UP000183275">
    <property type="component" value="Unassembled WGS sequence"/>
</dbReference>
<sequence length="416" mass="46531">MTRDADYNGDARGLSQFEKNRFFKGKLMTPRDMEAEQTYHADRLQTLNRYIDGTGIVYGLEIQSVTETEDGLDVTIDAGLALDGHGRPIVVEQVTTKSLPSPSGDELHLFVRYSETAVETVPVPDTDGAIDEEAVPNRDVEVFELTHREESPEDPTATTAPNLDLSDLDFDAADPQTVARTIAERYHDRHRSGTADETDPAVYLGAFERTSAGSWAPAEDGSGRSYVYDHDMLFAALVNHLADTDNPHRTPVQEQVEERPDDLSGIIGRLDAMEETVEELERERDLLAGYVLRKTIKDRVRFFETLSERLEPYSGEGSRLAREIAEVSRDGFYTTTDREDAYRRQLSTLMDRLIQLGEPLERVVTEESLERYLKSVSHLQAAIESDGPLLELVNAHDQVCEAADSLDILVDVVPEA</sequence>
<reference evidence="4" key="1">
    <citation type="submission" date="2016-10" db="EMBL/GenBank/DDBJ databases">
        <authorList>
            <person name="Varghese N."/>
        </authorList>
    </citation>
    <scope>NUCLEOTIDE SEQUENCE [LARGE SCALE GENOMIC DNA]</scope>
    <source>
        <strain evidence="4">CGMCC 1.12284</strain>
    </source>
</reference>
<name>A0A1I0MJC3_9EURY</name>
<keyword evidence="4" id="KW-1185">Reference proteome</keyword>
<dbReference type="AlphaFoldDB" id="A0A1I0MJC3"/>
<evidence type="ECO:0000313" key="3">
    <source>
        <dbReference type="EMBL" id="SEV88144.1"/>
    </source>
</evidence>
<feature type="region of interest" description="Disordered" evidence="2">
    <location>
        <begin position="146"/>
        <end position="168"/>
    </location>
</feature>
<evidence type="ECO:0000313" key="4">
    <source>
        <dbReference type="Proteomes" id="UP000183275"/>
    </source>
</evidence>
<keyword evidence="1" id="KW-0175">Coiled coil</keyword>
<dbReference type="RefSeq" id="WP_049991901.1">
    <property type="nucleotide sequence ID" value="NZ_FOIS01000001.1"/>
</dbReference>
<dbReference type="STRING" id="1202768.SAMN05216285_1013"/>
<evidence type="ECO:0000256" key="2">
    <source>
        <dbReference type="SAM" id="MobiDB-lite"/>
    </source>
</evidence>
<evidence type="ECO:0000256" key="1">
    <source>
        <dbReference type="SAM" id="Coils"/>
    </source>
</evidence>
<dbReference type="EMBL" id="FOIS01000001">
    <property type="protein sequence ID" value="SEV88144.1"/>
    <property type="molecule type" value="Genomic_DNA"/>
</dbReference>
<protein>
    <submittedName>
        <fullName evidence="3">Uncharacterized protein</fullName>
    </submittedName>
</protein>
<proteinExistence type="predicted"/>
<dbReference type="OrthoDB" id="275839at2157"/>
<feature type="coiled-coil region" evidence="1">
    <location>
        <begin position="263"/>
        <end position="290"/>
    </location>
</feature>
<accession>A0A1I0MJC3</accession>
<dbReference type="eggNOG" id="arCOG02320">
    <property type="taxonomic scope" value="Archaea"/>
</dbReference>
<organism evidence="3 4">
    <name type="scientific">Natrinema salifodinae</name>
    <dbReference type="NCBI Taxonomy" id="1202768"/>
    <lineage>
        <taxon>Archaea</taxon>
        <taxon>Methanobacteriati</taxon>
        <taxon>Methanobacteriota</taxon>
        <taxon>Stenosarchaea group</taxon>
        <taxon>Halobacteria</taxon>
        <taxon>Halobacteriales</taxon>
        <taxon>Natrialbaceae</taxon>
        <taxon>Natrinema</taxon>
    </lineage>
</organism>
<gene>
    <name evidence="3" type="ORF">SAMN05216285_1013</name>
</gene>